<dbReference type="Proteomes" id="UP001465668">
    <property type="component" value="Unassembled WGS sequence"/>
</dbReference>
<accession>A0ABR2XJ94</accession>
<feature type="domain" description="CID" evidence="1">
    <location>
        <begin position="25"/>
        <end position="180"/>
    </location>
</feature>
<reference evidence="2 3" key="1">
    <citation type="submission" date="2024-02" db="EMBL/GenBank/DDBJ databases">
        <title>First draft genome assembly of two strains of Seiridium cardinale.</title>
        <authorList>
            <person name="Emiliani G."/>
            <person name="Scali E."/>
        </authorList>
    </citation>
    <scope>NUCLEOTIDE SEQUENCE [LARGE SCALE GENOMIC DNA]</scope>
    <source>
        <strain evidence="2 3">BM-138-000479</strain>
    </source>
</reference>
<dbReference type="Pfam" id="PF04818">
    <property type="entry name" value="CID"/>
    <property type="match status" value="1"/>
</dbReference>
<dbReference type="Gene3D" id="1.25.40.90">
    <property type="match status" value="1"/>
</dbReference>
<evidence type="ECO:0000313" key="2">
    <source>
        <dbReference type="EMBL" id="KAK9773754.1"/>
    </source>
</evidence>
<dbReference type="PANTHER" id="PTHR12323:SF0">
    <property type="entry name" value="CALCIUM HOMEOSTASIS ENDOPLASMIC RETICULUM PROTEIN"/>
    <property type="match status" value="1"/>
</dbReference>
<evidence type="ECO:0000259" key="1">
    <source>
        <dbReference type="PROSITE" id="PS51391"/>
    </source>
</evidence>
<dbReference type="PANTHER" id="PTHR12323">
    <property type="entry name" value="SR-RELATED CTD ASSOCIATED FACTOR 6"/>
    <property type="match status" value="1"/>
</dbReference>
<proteinExistence type="predicted"/>
<organism evidence="2 3">
    <name type="scientific">Seiridium cardinale</name>
    <dbReference type="NCBI Taxonomy" id="138064"/>
    <lineage>
        <taxon>Eukaryota</taxon>
        <taxon>Fungi</taxon>
        <taxon>Dikarya</taxon>
        <taxon>Ascomycota</taxon>
        <taxon>Pezizomycotina</taxon>
        <taxon>Sordariomycetes</taxon>
        <taxon>Xylariomycetidae</taxon>
        <taxon>Amphisphaeriales</taxon>
        <taxon>Sporocadaceae</taxon>
        <taxon>Seiridium</taxon>
    </lineage>
</organism>
<dbReference type="InterPro" id="IPR006569">
    <property type="entry name" value="CID_dom"/>
</dbReference>
<name>A0ABR2XJ94_9PEZI</name>
<protein>
    <recommendedName>
        <fullName evidence="1">CID domain-containing protein</fullName>
    </recommendedName>
</protein>
<comment type="caution">
    <text evidence="2">The sequence shown here is derived from an EMBL/GenBank/DDBJ whole genome shotgun (WGS) entry which is preliminary data.</text>
</comment>
<dbReference type="EMBL" id="JARVKM010000047">
    <property type="protein sequence ID" value="KAK9773754.1"/>
    <property type="molecule type" value="Genomic_DNA"/>
</dbReference>
<keyword evidence="3" id="KW-1185">Reference proteome</keyword>
<dbReference type="InterPro" id="IPR008942">
    <property type="entry name" value="ENTH_VHS"/>
</dbReference>
<evidence type="ECO:0000313" key="3">
    <source>
        <dbReference type="Proteomes" id="UP001465668"/>
    </source>
</evidence>
<gene>
    <name evidence="2" type="ORF">SCAR479_09395</name>
</gene>
<dbReference type="PROSITE" id="PS51391">
    <property type="entry name" value="CID"/>
    <property type="match status" value="1"/>
</dbReference>
<sequence>MASPQLAIAKVSFSAVLLRPDPVSCPRAEIDEFLGQLDATLLRCSPANVQKSKQWILNHVVQSTNRVAALGKYLTALAHSFNVDIAATRQAHEPSSKRKRLHILYVLNDLLYHICVRQREDGFSSQLESFLPALAQSAAAFPDCPRHAKKVADLVDLWGEQGYFSKAFIVQLQDAIRDAPTLDPSLVANGSTPRATITGGKISKDAPFIMPAMHGDVTAPWYDLPAANWLPVIEPNSTRPMNPSMIKPLQFMSGPADKSLVEAVQNLLGEVDRIYAKDRCLGDDPAENVDMLGQRVIHDQLTGEVIDGETYYGWSRKFCQKMKQRRKKGNGSEEDALLVLHLKGGEGRIPEARAEAGVGIGLGDEAIAEIEFGDGPTADHAHHLCEETDATHAHGLVRRTTAHLRLHPKTMRDLATITIIQSTQILPLNLRFHLCQLAPTFRSTLVLLHDLPIGKVHGHHRHHLRLQRVQIGCQVYPYRCLLLWILVGARQFLHRCRHRQRHSMTIKVIANSNMAIMAAGEIIEVDEVDIEEVVVAGDRIMYVVENIRICLLTIVTGKKIEVLKPPILRKMYII</sequence>